<accession>A0AAE0T914</accession>
<sequence length="267" mass="29701">MVSRSSRKQRSVPYDLDNPFNWTTLHLKRKLESIGIKVSAAIPKHALRQLYIDNAPSTVSRPADRLQERNNSTPVQPGVRQSEDEVSVRPHPNPPSRCSRATIVRADNEQTLDPAEVIAAETVVQSNIPKVETTFNMATTDMNTLSPANIMTSITSIQRSIVELNNSITDIRARQQAFSPTFLLANLTPLATLPVVQPSMLLNNLMQTTRVLPEILPAIDVISESQRRQILEGKHINLATLLLPHIDSDMSNLDDKVGKNDPRLLNV</sequence>
<dbReference type="Proteomes" id="UP001195483">
    <property type="component" value="Unassembled WGS sequence"/>
</dbReference>
<comment type="caution">
    <text evidence="2">The sequence shown here is derived from an EMBL/GenBank/DDBJ whole genome shotgun (WGS) entry which is preliminary data.</text>
</comment>
<dbReference type="AlphaFoldDB" id="A0AAE0T914"/>
<name>A0AAE0T914_9BIVA</name>
<reference evidence="2" key="1">
    <citation type="journal article" date="2021" name="Genome Biol. Evol.">
        <title>A High-Quality Reference Genome for a Parasitic Bivalve with Doubly Uniparental Inheritance (Bivalvia: Unionida).</title>
        <authorList>
            <person name="Smith C.H."/>
        </authorList>
    </citation>
    <scope>NUCLEOTIDE SEQUENCE</scope>
    <source>
        <strain evidence="2">CHS0354</strain>
    </source>
</reference>
<evidence type="ECO:0000256" key="1">
    <source>
        <dbReference type="SAM" id="MobiDB-lite"/>
    </source>
</evidence>
<protein>
    <submittedName>
        <fullName evidence="2">Uncharacterized protein</fullName>
    </submittedName>
</protein>
<gene>
    <name evidence="2" type="ORF">CHS0354_006397</name>
</gene>
<dbReference type="EMBL" id="JAEAOA010000444">
    <property type="protein sequence ID" value="KAK3606052.1"/>
    <property type="molecule type" value="Genomic_DNA"/>
</dbReference>
<reference evidence="2" key="2">
    <citation type="journal article" date="2021" name="Genome Biol. Evol.">
        <title>Developing a high-quality reference genome for a parasitic bivalve with doubly uniparental inheritance (Bivalvia: Unionida).</title>
        <authorList>
            <person name="Smith C.H."/>
        </authorList>
    </citation>
    <scope>NUCLEOTIDE SEQUENCE</scope>
    <source>
        <strain evidence="2">CHS0354</strain>
        <tissue evidence="2">Mantle</tissue>
    </source>
</reference>
<organism evidence="2 3">
    <name type="scientific">Potamilus streckersoni</name>
    <dbReference type="NCBI Taxonomy" id="2493646"/>
    <lineage>
        <taxon>Eukaryota</taxon>
        <taxon>Metazoa</taxon>
        <taxon>Spiralia</taxon>
        <taxon>Lophotrochozoa</taxon>
        <taxon>Mollusca</taxon>
        <taxon>Bivalvia</taxon>
        <taxon>Autobranchia</taxon>
        <taxon>Heteroconchia</taxon>
        <taxon>Palaeoheterodonta</taxon>
        <taxon>Unionida</taxon>
        <taxon>Unionoidea</taxon>
        <taxon>Unionidae</taxon>
        <taxon>Ambleminae</taxon>
        <taxon>Lampsilini</taxon>
        <taxon>Potamilus</taxon>
    </lineage>
</organism>
<reference evidence="2" key="3">
    <citation type="submission" date="2023-05" db="EMBL/GenBank/DDBJ databases">
        <authorList>
            <person name="Smith C.H."/>
        </authorList>
    </citation>
    <scope>NUCLEOTIDE SEQUENCE</scope>
    <source>
        <strain evidence="2">CHS0354</strain>
        <tissue evidence="2">Mantle</tissue>
    </source>
</reference>
<evidence type="ECO:0000313" key="3">
    <source>
        <dbReference type="Proteomes" id="UP001195483"/>
    </source>
</evidence>
<evidence type="ECO:0000313" key="2">
    <source>
        <dbReference type="EMBL" id="KAK3606052.1"/>
    </source>
</evidence>
<feature type="region of interest" description="Disordered" evidence="1">
    <location>
        <begin position="58"/>
        <end position="97"/>
    </location>
</feature>
<proteinExistence type="predicted"/>
<keyword evidence="3" id="KW-1185">Reference proteome</keyword>